<gene>
    <name evidence="3" type="ORF">BD310DRAFT_51804</name>
</gene>
<feature type="compositionally biased region" description="Low complexity" evidence="1">
    <location>
        <begin position="111"/>
        <end position="123"/>
    </location>
</feature>
<keyword evidence="2" id="KW-0732">Signal</keyword>
<feature type="chain" id="PRO_5020967872" description="Secreted protein" evidence="2">
    <location>
        <begin position="21"/>
        <end position="140"/>
    </location>
</feature>
<dbReference type="EMBL" id="ML145093">
    <property type="protein sequence ID" value="TBU62462.1"/>
    <property type="molecule type" value="Genomic_DNA"/>
</dbReference>
<evidence type="ECO:0000256" key="1">
    <source>
        <dbReference type="SAM" id="MobiDB-lite"/>
    </source>
</evidence>
<feature type="region of interest" description="Disordered" evidence="1">
    <location>
        <begin position="88"/>
        <end position="140"/>
    </location>
</feature>
<feature type="signal peptide" evidence="2">
    <location>
        <begin position="1"/>
        <end position="20"/>
    </location>
</feature>
<proteinExistence type="predicted"/>
<evidence type="ECO:0000313" key="3">
    <source>
        <dbReference type="EMBL" id="TBU62462.1"/>
    </source>
</evidence>
<evidence type="ECO:0000313" key="4">
    <source>
        <dbReference type="Proteomes" id="UP000292082"/>
    </source>
</evidence>
<dbReference type="Proteomes" id="UP000292082">
    <property type="component" value="Unassembled WGS sequence"/>
</dbReference>
<evidence type="ECO:0000256" key="2">
    <source>
        <dbReference type="SAM" id="SignalP"/>
    </source>
</evidence>
<evidence type="ECO:0008006" key="5">
    <source>
        <dbReference type="Google" id="ProtNLM"/>
    </source>
</evidence>
<reference evidence="3 4" key="1">
    <citation type="submission" date="2019-01" db="EMBL/GenBank/DDBJ databases">
        <title>Draft genome sequences of three monokaryotic isolates of the white-rot basidiomycete fungus Dichomitus squalens.</title>
        <authorList>
            <consortium name="DOE Joint Genome Institute"/>
            <person name="Lopez S.C."/>
            <person name="Andreopoulos B."/>
            <person name="Pangilinan J."/>
            <person name="Lipzen A."/>
            <person name="Riley R."/>
            <person name="Ahrendt S."/>
            <person name="Ng V."/>
            <person name="Barry K."/>
            <person name="Daum C."/>
            <person name="Grigoriev I.V."/>
            <person name="Hilden K.S."/>
            <person name="Makela M.R."/>
            <person name="de Vries R.P."/>
        </authorList>
    </citation>
    <scope>NUCLEOTIDE SEQUENCE [LARGE SCALE GENOMIC DNA]</scope>
    <source>
        <strain evidence="3 4">CBS 464.89</strain>
    </source>
</reference>
<sequence>MVCCLIILFVSFCWLRVPISHHVLAARSESLAMCVRLRQGQGWTDVGDKEVRAFTTQPDEFQRTHPISARRDSLQDVHQCEHTGTYRRQLDGHGCASTPYHAADRPERQRSAMPPSSPSSNSRQRARITSIPDAPHDAPR</sequence>
<protein>
    <recommendedName>
        <fullName evidence="5">Secreted protein</fullName>
    </recommendedName>
</protein>
<organism evidence="3 4">
    <name type="scientific">Dichomitus squalens</name>
    <dbReference type="NCBI Taxonomy" id="114155"/>
    <lineage>
        <taxon>Eukaryota</taxon>
        <taxon>Fungi</taxon>
        <taxon>Dikarya</taxon>
        <taxon>Basidiomycota</taxon>
        <taxon>Agaricomycotina</taxon>
        <taxon>Agaricomycetes</taxon>
        <taxon>Polyporales</taxon>
        <taxon>Polyporaceae</taxon>
        <taxon>Dichomitus</taxon>
    </lineage>
</organism>
<accession>A0A4Q9Q530</accession>
<dbReference type="AlphaFoldDB" id="A0A4Q9Q530"/>
<name>A0A4Q9Q530_9APHY</name>
<keyword evidence="4" id="KW-1185">Reference proteome</keyword>